<dbReference type="Proteomes" id="UP001236369">
    <property type="component" value="Unassembled WGS sequence"/>
</dbReference>
<reference evidence="1 2" key="1">
    <citation type="submission" date="2023-07" db="EMBL/GenBank/DDBJ databases">
        <title>Genomic Encyclopedia of Type Strains, Phase IV (KMG-IV): sequencing the most valuable type-strain genomes for metagenomic binning, comparative biology and taxonomic classification.</title>
        <authorList>
            <person name="Goeker M."/>
        </authorList>
    </citation>
    <scope>NUCLEOTIDE SEQUENCE [LARGE SCALE GENOMIC DNA]</scope>
    <source>
        <strain evidence="1 2">DSM 19562</strain>
    </source>
</reference>
<proteinExistence type="predicted"/>
<organism evidence="1 2">
    <name type="scientific">Methylobacterium persicinum</name>
    <dbReference type="NCBI Taxonomy" id="374426"/>
    <lineage>
        <taxon>Bacteria</taxon>
        <taxon>Pseudomonadati</taxon>
        <taxon>Pseudomonadota</taxon>
        <taxon>Alphaproteobacteria</taxon>
        <taxon>Hyphomicrobiales</taxon>
        <taxon>Methylobacteriaceae</taxon>
        <taxon>Methylobacterium</taxon>
    </lineage>
</organism>
<name>A0ABU0HKG3_9HYPH</name>
<dbReference type="Gene3D" id="3.40.50.620">
    <property type="entry name" value="HUPs"/>
    <property type="match status" value="1"/>
</dbReference>
<accession>A0ABU0HKG3</accession>
<dbReference type="EMBL" id="JAUSVV010000004">
    <property type="protein sequence ID" value="MDQ0442800.1"/>
    <property type="molecule type" value="Genomic_DNA"/>
</dbReference>
<dbReference type="PANTHER" id="PTHR43169">
    <property type="entry name" value="EXSB FAMILY PROTEIN"/>
    <property type="match status" value="1"/>
</dbReference>
<dbReference type="InterPro" id="IPR014729">
    <property type="entry name" value="Rossmann-like_a/b/a_fold"/>
</dbReference>
<dbReference type="InterPro" id="IPR052188">
    <property type="entry name" value="Ni-pincer_cofactor_biosynth"/>
</dbReference>
<gene>
    <name evidence="1" type="ORF">QO016_002297</name>
</gene>
<dbReference type="PANTHER" id="PTHR43169:SF2">
    <property type="entry name" value="NAD_GMP SYNTHASE DOMAIN-CONTAINING PROTEIN"/>
    <property type="match status" value="1"/>
</dbReference>
<protein>
    <recommendedName>
        <fullName evidence="3">Adenine nucleotide alpha hydrolase</fullName>
    </recommendedName>
</protein>
<dbReference type="SUPFAM" id="SSF52402">
    <property type="entry name" value="Adenine nucleotide alpha hydrolases-like"/>
    <property type="match status" value="1"/>
</dbReference>
<evidence type="ECO:0000313" key="2">
    <source>
        <dbReference type="Proteomes" id="UP001236369"/>
    </source>
</evidence>
<evidence type="ECO:0000313" key="1">
    <source>
        <dbReference type="EMBL" id="MDQ0442800.1"/>
    </source>
</evidence>
<dbReference type="RefSeq" id="WP_238247837.1">
    <property type="nucleotide sequence ID" value="NZ_BPQX01000014.1"/>
</dbReference>
<evidence type="ECO:0008006" key="3">
    <source>
        <dbReference type="Google" id="ProtNLM"/>
    </source>
</evidence>
<sequence length="273" mass="28674">MTGSARDTLEGVLREIGPLAVAVSGGVDSLTLAALSHRILGRGAEMVHAASPAVPGEATSRVRAEATREGWALQVVEAGEFADARYRANPVNRCFFCKTNLYGTIRKVTDRQIVSGANLNDLGEYRPGLDAAREHGVRHPYVEAGLDKAAVRALARELGLGEVAELPSAPCLSSRVETGLRIEPETLAFIHAVEVMVGGALGPGSARRAVRCRVRAAGVVIELDPTSLEALAGPQRDDLVKRIAAAAPADLAAHGVRFQPYRVGSAFLTGDAA</sequence>
<keyword evidence="2" id="KW-1185">Reference proteome</keyword>
<dbReference type="InterPro" id="IPR005232">
    <property type="entry name" value="LarE"/>
</dbReference>
<comment type="caution">
    <text evidence="1">The sequence shown here is derived from an EMBL/GenBank/DDBJ whole genome shotgun (WGS) entry which is preliminary data.</text>
</comment>
<dbReference type="PIRSF" id="PIRSF006661">
    <property type="entry name" value="PP-lp_UCP006661"/>
    <property type="match status" value="1"/>
</dbReference>